<organism evidence="1 2">
    <name type="scientific">Mesorhizobium denitrificans</name>
    <dbReference type="NCBI Taxonomy" id="2294114"/>
    <lineage>
        <taxon>Bacteria</taxon>
        <taxon>Pseudomonadati</taxon>
        <taxon>Pseudomonadota</taxon>
        <taxon>Alphaproteobacteria</taxon>
        <taxon>Hyphomicrobiales</taxon>
        <taxon>Phyllobacteriaceae</taxon>
        <taxon>Mesorhizobium</taxon>
    </lineage>
</organism>
<dbReference type="EMBL" id="QURN01000008">
    <property type="protein sequence ID" value="RFC67380.1"/>
    <property type="molecule type" value="Genomic_DNA"/>
</dbReference>
<dbReference type="Proteomes" id="UP000262379">
    <property type="component" value="Unassembled WGS sequence"/>
</dbReference>
<name>A0A371XDS9_9HYPH</name>
<comment type="caution">
    <text evidence="1">The sequence shown here is derived from an EMBL/GenBank/DDBJ whole genome shotgun (WGS) entry which is preliminary data.</text>
</comment>
<reference evidence="2" key="1">
    <citation type="submission" date="2018-08" db="EMBL/GenBank/DDBJ databases">
        <authorList>
            <person name="Im W.T."/>
        </authorList>
    </citation>
    <scope>NUCLEOTIDE SEQUENCE [LARGE SCALE GENOMIC DNA]</scope>
    <source>
        <strain evidence="2">LA-28</strain>
    </source>
</reference>
<dbReference type="AlphaFoldDB" id="A0A371XDS9"/>
<accession>A0A371XDS9</accession>
<evidence type="ECO:0000313" key="1">
    <source>
        <dbReference type="EMBL" id="RFC67380.1"/>
    </source>
</evidence>
<gene>
    <name evidence="1" type="ORF">DY251_12645</name>
</gene>
<keyword evidence="2" id="KW-1185">Reference proteome</keyword>
<proteinExistence type="predicted"/>
<evidence type="ECO:0000313" key="2">
    <source>
        <dbReference type="Proteomes" id="UP000262379"/>
    </source>
</evidence>
<protein>
    <submittedName>
        <fullName evidence="1">Uncharacterized protein</fullName>
    </submittedName>
</protein>
<dbReference type="RefSeq" id="WP_116624252.1">
    <property type="nucleotide sequence ID" value="NZ_QURN01000008.1"/>
</dbReference>
<sequence>MPKPIQEMLGSLVEPAAKAIAEALQGSDPRLKLIAAQEVFNRVYGKAQATVEVKGMDAATAHINALRALTAMSKAVPIIDIEPEEIEEITDEGQAI</sequence>